<name>A0A8W8N8E9_MAGGI</name>
<dbReference type="Proteomes" id="UP000005408">
    <property type="component" value="Unassembled WGS sequence"/>
</dbReference>
<dbReference type="AlphaFoldDB" id="A0A8W8N8E9"/>
<proteinExistence type="inferred from homology"/>
<dbReference type="InterPro" id="IPR051163">
    <property type="entry name" value="Sodium:Solute_Symporter_SSF"/>
</dbReference>
<comment type="similarity">
    <text evidence="2 11">Belongs to the sodium:solute symporter (SSF) (TC 2.A.21) family.</text>
</comment>
<keyword evidence="6 12" id="KW-1133">Transmembrane helix</keyword>
<dbReference type="PANTHER" id="PTHR42985:SF40">
    <property type="entry name" value="LD47995P-RELATED"/>
    <property type="match status" value="1"/>
</dbReference>
<evidence type="ECO:0000256" key="12">
    <source>
        <dbReference type="SAM" id="Phobius"/>
    </source>
</evidence>
<dbReference type="PROSITE" id="PS50283">
    <property type="entry name" value="NA_SOLUT_SYMP_3"/>
    <property type="match status" value="1"/>
</dbReference>
<dbReference type="GO" id="GO:0015293">
    <property type="term" value="F:symporter activity"/>
    <property type="evidence" value="ECO:0007669"/>
    <property type="project" value="TreeGrafter"/>
</dbReference>
<dbReference type="InterPro" id="IPR038377">
    <property type="entry name" value="Na/Glc_symporter_sf"/>
</dbReference>
<dbReference type="Pfam" id="PF00474">
    <property type="entry name" value="SSF"/>
    <property type="match status" value="1"/>
</dbReference>
<keyword evidence="7" id="KW-0915">Sodium</keyword>
<evidence type="ECO:0000256" key="4">
    <source>
        <dbReference type="ARBA" id="ARBA00022475"/>
    </source>
</evidence>
<evidence type="ECO:0000256" key="6">
    <source>
        <dbReference type="ARBA" id="ARBA00022989"/>
    </source>
</evidence>
<evidence type="ECO:0000313" key="14">
    <source>
        <dbReference type="Proteomes" id="UP000005408"/>
    </source>
</evidence>
<evidence type="ECO:0000313" key="13">
    <source>
        <dbReference type="EnsemblMetazoa" id="G4274.1:cds"/>
    </source>
</evidence>
<evidence type="ECO:0000256" key="11">
    <source>
        <dbReference type="RuleBase" id="RU362091"/>
    </source>
</evidence>
<evidence type="ECO:0000256" key="3">
    <source>
        <dbReference type="ARBA" id="ARBA00022448"/>
    </source>
</evidence>
<keyword evidence="5 12" id="KW-0812">Transmembrane</keyword>
<feature type="transmembrane region" description="Helical" evidence="12">
    <location>
        <begin position="160"/>
        <end position="183"/>
    </location>
</feature>
<feature type="transmembrane region" description="Helical" evidence="12">
    <location>
        <begin position="126"/>
        <end position="148"/>
    </location>
</feature>
<dbReference type="GO" id="GO:0005886">
    <property type="term" value="C:plasma membrane"/>
    <property type="evidence" value="ECO:0007669"/>
    <property type="project" value="UniProtKB-SubCell"/>
</dbReference>
<sequence length="388" mass="42690">MENKVLGYVDYIVFGLSLVISLLIGIYYSRSGGKQRSVEEYLMGNRRITCLPVALSLLVTFQSGISLLGLPVEIYYYGTQIYMGVIGLVIGYTIVAAFIVPVLYPLQITSVYEYMEMRFQSRSVRLVGCVLGLLFTMTYMAVCLFLPGLAMESVTGFPKWASIAVVAVVVVIYTMMGGIKAVVWTDVFQFVVMLTGILTLIIKICSVHGFQEVWNTASDGGRLQFFNLDSDPTSRQTFWAVTIGTITSWIGNALSQSGIQRICATESIAEARKSVIFNLPAAVLYETLMTFLGVAIFAYYAMAGCDLKEAGLIQSSNEIVPYFMMEQLSEIPGLSGLFLACLFSATLSTMSSGLSAISALVWEDLIQPYFQCFSLRQGSFVTKTTGKY</sequence>
<keyword evidence="4" id="KW-1003">Cell membrane</keyword>
<feature type="transmembrane region" description="Helical" evidence="12">
    <location>
        <begin position="6"/>
        <end position="28"/>
    </location>
</feature>
<feature type="transmembrane region" description="Helical" evidence="12">
    <location>
        <begin position="48"/>
        <end position="69"/>
    </location>
</feature>
<keyword evidence="3" id="KW-0813">Transport</keyword>
<evidence type="ECO:0000256" key="9">
    <source>
        <dbReference type="ARBA" id="ARBA00023136"/>
    </source>
</evidence>
<evidence type="ECO:0000256" key="8">
    <source>
        <dbReference type="ARBA" id="ARBA00023065"/>
    </source>
</evidence>
<dbReference type="EnsemblMetazoa" id="G4274.1">
    <property type="protein sequence ID" value="G4274.1:cds"/>
    <property type="gene ID" value="G4274"/>
</dbReference>
<comment type="subcellular location">
    <subcellularLocation>
        <location evidence="1">Cell membrane</location>
        <topology evidence="1">Multi-pass membrane protein</topology>
    </subcellularLocation>
</comment>
<keyword evidence="9 12" id="KW-0472">Membrane</keyword>
<dbReference type="PANTHER" id="PTHR42985">
    <property type="entry name" value="SODIUM-COUPLED MONOCARBOXYLATE TRANSPORTER"/>
    <property type="match status" value="1"/>
</dbReference>
<keyword evidence="14" id="KW-1185">Reference proteome</keyword>
<evidence type="ECO:0000256" key="7">
    <source>
        <dbReference type="ARBA" id="ARBA00023053"/>
    </source>
</evidence>
<organism evidence="13 14">
    <name type="scientific">Magallana gigas</name>
    <name type="common">Pacific oyster</name>
    <name type="synonym">Crassostrea gigas</name>
    <dbReference type="NCBI Taxonomy" id="29159"/>
    <lineage>
        <taxon>Eukaryota</taxon>
        <taxon>Metazoa</taxon>
        <taxon>Spiralia</taxon>
        <taxon>Lophotrochozoa</taxon>
        <taxon>Mollusca</taxon>
        <taxon>Bivalvia</taxon>
        <taxon>Autobranchia</taxon>
        <taxon>Pteriomorphia</taxon>
        <taxon>Ostreida</taxon>
        <taxon>Ostreoidea</taxon>
        <taxon>Ostreidae</taxon>
        <taxon>Magallana</taxon>
    </lineage>
</organism>
<keyword evidence="8" id="KW-0406">Ion transport</keyword>
<dbReference type="NCBIfam" id="TIGR00813">
    <property type="entry name" value="sss"/>
    <property type="match status" value="1"/>
</dbReference>
<dbReference type="Gene3D" id="1.20.1730.10">
    <property type="entry name" value="Sodium/glucose cotransporter"/>
    <property type="match status" value="1"/>
</dbReference>
<dbReference type="GO" id="GO:0006814">
    <property type="term" value="P:sodium ion transport"/>
    <property type="evidence" value="ECO:0007669"/>
    <property type="project" value="UniProtKB-KW"/>
</dbReference>
<evidence type="ECO:0000256" key="1">
    <source>
        <dbReference type="ARBA" id="ARBA00004651"/>
    </source>
</evidence>
<evidence type="ECO:0000256" key="2">
    <source>
        <dbReference type="ARBA" id="ARBA00006434"/>
    </source>
</evidence>
<keyword evidence="10" id="KW-0739">Sodium transport</keyword>
<reference evidence="13" key="1">
    <citation type="submission" date="2022-08" db="UniProtKB">
        <authorList>
            <consortium name="EnsemblMetazoa"/>
        </authorList>
    </citation>
    <scope>IDENTIFICATION</scope>
    <source>
        <strain evidence="13">05x7-T-G4-1.051#20</strain>
    </source>
</reference>
<evidence type="ECO:0000256" key="10">
    <source>
        <dbReference type="ARBA" id="ARBA00023201"/>
    </source>
</evidence>
<dbReference type="InterPro" id="IPR001734">
    <property type="entry name" value="Na/solute_symporter"/>
</dbReference>
<feature type="transmembrane region" description="Helical" evidence="12">
    <location>
        <begin position="275"/>
        <end position="302"/>
    </location>
</feature>
<protein>
    <recommendedName>
        <fullName evidence="15">Sodium-coupled monocarboxylate transporter 1</fullName>
    </recommendedName>
</protein>
<evidence type="ECO:0008006" key="15">
    <source>
        <dbReference type="Google" id="ProtNLM"/>
    </source>
</evidence>
<accession>A0A8W8N8E9</accession>
<feature type="transmembrane region" description="Helical" evidence="12">
    <location>
        <begin position="190"/>
        <end position="210"/>
    </location>
</feature>
<evidence type="ECO:0000256" key="5">
    <source>
        <dbReference type="ARBA" id="ARBA00022692"/>
    </source>
</evidence>
<feature type="transmembrane region" description="Helical" evidence="12">
    <location>
        <begin position="81"/>
        <end position="106"/>
    </location>
</feature>
<feature type="transmembrane region" description="Helical" evidence="12">
    <location>
        <begin position="237"/>
        <end position="254"/>
    </location>
</feature>